<dbReference type="EMBL" id="SEWF01000051">
    <property type="protein sequence ID" value="RYU93245.1"/>
    <property type="molecule type" value="Genomic_DNA"/>
</dbReference>
<comment type="caution">
    <text evidence="1">The sequence shown here is derived from an EMBL/GenBank/DDBJ whole genome shotgun (WGS) entry which is preliminary data.</text>
</comment>
<gene>
    <name evidence="1" type="ORF">EWM59_23115</name>
</gene>
<accession>A0A4Q5LUN4</accession>
<dbReference type="AlphaFoldDB" id="A0A4Q5LUN4"/>
<keyword evidence="2" id="KW-1185">Reference proteome</keyword>
<proteinExistence type="predicted"/>
<dbReference type="RefSeq" id="WP_130023625.1">
    <property type="nucleotide sequence ID" value="NZ_SEWF01000051.1"/>
</dbReference>
<organism evidence="1 2">
    <name type="scientific">Emticicia agri</name>
    <dbReference type="NCBI Taxonomy" id="2492393"/>
    <lineage>
        <taxon>Bacteria</taxon>
        <taxon>Pseudomonadati</taxon>
        <taxon>Bacteroidota</taxon>
        <taxon>Cytophagia</taxon>
        <taxon>Cytophagales</taxon>
        <taxon>Leadbetterellaceae</taxon>
        <taxon>Emticicia</taxon>
    </lineage>
</organism>
<evidence type="ECO:0000313" key="2">
    <source>
        <dbReference type="Proteomes" id="UP000293162"/>
    </source>
</evidence>
<evidence type="ECO:0000313" key="1">
    <source>
        <dbReference type="EMBL" id="RYU93245.1"/>
    </source>
</evidence>
<name>A0A4Q5LUN4_9BACT</name>
<sequence>MIIIKGIPFRKINGITLFPFIIVRPKKPNEILLNHERIHIWQQLELLVLPFYIWYIGEWIYHYVRCRKWWVAYRRISFEKEAYANETDLKYLNKRKLWAFLKYR</sequence>
<evidence type="ECO:0008006" key="3">
    <source>
        <dbReference type="Google" id="ProtNLM"/>
    </source>
</evidence>
<reference evidence="1 2" key="1">
    <citation type="submission" date="2019-02" db="EMBL/GenBank/DDBJ databases">
        <title>Bacterial novel species Emticicia sp. 17J42-9 isolated from soil.</title>
        <authorList>
            <person name="Jung H.-Y."/>
        </authorList>
    </citation>
    <scope>NUCLEOTIDE SEQUENCE [LARGE SCALE GENOMIC DNA]</scope>
    <source>
        <strain evidence="1 2">17J42-9</strain>
    </source>
</reference>
<dbReference type="OrthoDB" id="1027344at2"/>
<protein>
    <recommendedName>
        <fullName evidence="3">DUF4157 domain-containing protein</fullName>
    </recommendedName>
</protein>
<dbReference type="Proteomes" id="UP000293162">
    <property type="component" value="Unassembled WGS sequence"/>
</dbReference>